<evidence type="ECO:0000256" key="1">
    <source>
        <dbReference type="ARBA" id="ARBA00022737"/>
    </source>
</evidence>
<dbReference type="OrthoDB" id="690998at2759"/>
<dbReference type="InterPro" id="IPR002885">
    <property type="entry name" value="PPR_rpt"/>
</dbReference>
<dbReference type="GeneID" id="103720577"/>
<feature type="repeat" description="PPR" evidence="2">
    <location>
        <begin position="524"/>
        <end position="558"/>
    </location>
</feature>
<gene>
    <name evidence="4" type="primary">LOC103720577</name>
</gene>
<dbReference type="RefSeq" id="XP_026665608.1">
    <property type="nucleotide sequence ID" value="XM_026809807.2"/>
</dbReference>
<dbReference type="FunFam" id="1.25.40.10:FF:000090">
    <property type="entry name" value="Pentatricopeptide repeat-containing protein, chloroplastic"/>
    <property type="match status" value="1"/>
</dbReference>
<evidence type="ECO:0000313" key="3">
    <source>
        <dbReference type="Proteomes" id="UP000228380"/>
    </source>
</evidence>
<dbReference type="PROSITE" id="PS51375">
    <property type="entry name" value="PPR"/>
    <property type="match status" value="8"/>
</dbReference>
<dbReference type="SUPFAM" id="SSF81901">
    <property type="entry name" value="HCP-like"/>
    <property type="match status" value="1"/>
</dbReference>
<feature type="repeat" description="PPR" evidence="2">
    <location>
        <begin position="205"/>
        <end position="239"/>
    </location>
</feature>
<organism evidence="3 4">
    <name type="scientific">Phoenix dactylifera</name>
    <name type="common">Date palm</name>
    <dbReference type="NCBI Taxonomy" id="42345"/>
    <lineage>
        <taxon>Eukaryota</taxon>
        <taxon>Viridiplantae</taxon>
        <taxon>Streptophyta</taxon>
        <taxon>Embryophyta</taxon>
        <taxon>Tracheophyta</taxon>
        <taxon>Spermatophyta</taxon>
        <taxon>Magnoliopsida</taxon>
        <taxon>Liliopsida</taxon>
        <taxon>Arecaceae</taxon>
        <taxon>Coryphoideae</taxon>
        <taxon>Phoeniceae</taxon>
        <taxon>Phoenix</taxon>
    </lineage>
</organism>
<feature type="repeat" description="PPR" evidence="2">
    <location>
        <begin position="462"/>
        <end position="496"/>
    </location>
</feature>
<dbReference type="InterPro" id="IPR046960">
    <property type="entry name" value="PPR_At4g14850-like_plant"/>
</dbReference>
<dbReference type="AlphaFoldDB" id="A0A8B8JBL8"/>
<dbReference type="Pfam" id="PF01535">
    <property type="entry name" value="PPR"/>
    <property type="match status" value="8"/>
</dbReference>
<dbReference type="Proteomes" id="UP000228380">
    <property type="component" value="Chromosome 4"/>
</dbReference>
<dbReference type="GO" id="GO:0003723">
    <property type="term" value="F:RNA binding"/>
    <property type="evidence" value="ECO:0007669"/>
    <property type="project" value="InterPro"/>
</dbReference>
<proteinExistence type="predicted"/>
<dbReference type="PANTHER" id="PTHR47926">
    <property type="entry name" value="PENTATRICOPEPTIDE REPEAT-CONTAINING PROTEIN"/>
    <property type="match status" value="1"/>
</dbReference>
<dbReference type="Gene3D" id="1.25.40.10">
    <property type="entry name" value="Tetratricopeptide repeat domain"/>
    <property type="match status" value="7"/>
</dbReference>
<keyword evidence="1" id="KW-0677">Repeat</keyword>
<dbReference type="InterPro" id="IPR046848">
    <property type="entry name" value="E_motif"/>
</dbReference>
<dbReference type="KEGG" id="pda:103720577"/>
<feature type="repeat" description="PPR" evidence="2">
    <location>
        <begin position="625"/>
        <end position="659"/>
    </location>
</feature>
<feature type="repeat" description="PPR" evidence="2">
    <location>
        <begin position="267"/>
        <end position="301"/>
    </location>
</feature>
<reference evidence="4" key="2">
    <citation type="submission" date="2025-08" db="UniProtKB">
        <authorList>
            <consortium name="RefSeq"/>
        </authorList>
    </citation>
    <scope>IDENTIFICATION</scope>
    <source>
        <tissue evidence="4">Young leaves</tissue>
    </source>
</reference>
<dbReference type="NCBIfam" id="TIGR00756">
    <property type="entry name" value="PPR"/>
    <property type="match status" value="12"/>
</dbReference>
<feature type="repeat" description="PPR" evidence="2">
    <location>
        <begin position="104"/>
        <end position="138"/>
    </location>
</feature>
<dbReference type="InterPro" id="IPR011990">
    <property type="entry name" value="TPR-like_helical_dom_sf"/>
</dbReference>
<feature type="repeat" description="PPR" evidence="2">
    <location>
        <begin position="73"/>
        <end position="103"/>
    </location>
</feature>
<reference evidence="3" key="1">
    <citation type="journal article" date="2019" name="Nat. Commun.">
        <title>Genome-wide association mapping of date palm fruit traits.</title>
        <authorList>
            <person name="Hazzouri K.M."/>
            <person name="Gros-Balthazard M."/>
            <person name="Flowers J.M."/>
            <person name="Copetti D."/>
            <person name="Lemansour A."/>
            <person name="Lebrun M."/>
            <person name="Masmoudi K."/>
            <person name="Ferrand S."/>
            <person name="Dhar M.I."/>
            <person name="Fresquez Z.A."/>
            <person name="Rosas U."/>
            <person name="Zhang J."/>
            <person name="Talag J."/>
            <person name="Lee S."/>
            <person name="Kudrna D."/>
            <person name="Powell R.F."/>
            <person name="Leitch I.J."/>
            <person name="Krueger R.R."/>
            <person name="Wing R.A."/>
            <person name="Amiri K.M.A."/>
            <person name="Purugganan M.D."/>
        </authorList>
    </citation>
    <scope>NUCLEOTIDE SEQUENCE [LARGE SCALE GENOMIC DNA]</scope>
    <source>
        <strain evidence="3">cv. Khalas</strain>
    </source>
</reference>
<dbReference type="GO" id="GO:0009451">
    <property type="term" value="P:RNA modification"/>
    <property type="evidence" value="ECO:0007669"/>
    <property type="project" value="InterPro"/>
</dbReference>
<keyword evidence="3" id="KW-1185">Reference proteome</keyword>
<dbReference type="Pfam" id="PF13041">
    <property type="entry name" value="PPR_2"/>
    <property type="match status" value="3"/>
</dbReference>
<dbReference type="FunFam" id="1.25.40.10:FF:000747">
    <property type="entry name" value="Pentatricopeptide repeat-containing protein mitochondrial"/>
    <property type="match status" value="1"/>
</dbReference>
<evidence type="ECO:0000313" key="4">
    <source>
        <dbReference type="RefSeq" id="XP_026665608.1"/>
    </source>
</evidence>
<dbReference type="Pfam" id="PF12854">
    <property type="entry name" value="PPR_1"/>
    <property type="match status" value="1"/>
</dbReference>
<dbReference type="Pfam" id="PF20431">
    <property type="entry name" value="E_motif"/>
    <property type="match status" value="1"/>
</dbReference>
<sequence length="803" mass="90076">MCAICGPYLGHRLFGRWANNVQMMSSPPRPPLSGQMLELLMLMKQIQILNSVPFPVKFLSSRSLTICSPQSIDVTSLNKLIMGCSKAGDLVSARRLFDQMPERDVVSWNSIMTAYAKNGRCNEVIRIFSEMNGCRLMPNHTSISTVLSACAKLRALEQGKQIHALSVKTGSSANVFVGTSLITMYSNCNVSDCLIRVFDDIVRPNLATWNALISGFAINRRMNYAREAFDRMPRRNVVSWTAMINGYAEVKKVRIALELFNLMPAKNVVTWSVMLGGFVSNGQFEEAIEFFAKMMSDGVPTTAASIIKVTNACSGMKNVKQGRKIHGYAIKFGFFHLDEGVEASFVLMYCECLNIEAAKLEFDKLEGKFIRSWNSLLCGYINNKNVNEARKFFDHMDKKDKISWNSMINGYLKDKRIDAALELFSEMPEPTVESTTALMSSFLENGNLDEAQKLFNKMLEKDVMAYTTLIHGYVEESLVDKALQLFNKMPERNTVTYNVMISGLLQHGKVADAYKLFNESPERDGTTWDALISGIVQNGLYNEAFPLFKRMVLSEISPSELAIASLLTASSRLSLLILGEQIHAVVIKLGHESHMVVGNSLINMYCKCGDMLLAKLIFDCMPEWDVVTWNAMINGYAFNGLGKNAIEMFEIMKRTNTKPDEVTFLGILSACTHMCLLDEAQHYISSMKYDYGISPKLMHYACIIDLLCRMGMVEQAEKLAYSMPFEPDSVIWTSLLSGCRLNCNTKLAENAANQLSACDARDPMPYLHLISVYGSAGRWDDIEKLRIQKKILGSNKRPGCSWI</sequence>
<name>A0A8B8JBL8_PHODC</name>
<feature type="repeat" description="PPR" evidence="2">
    <location>
        <begin position="400"/>
        <end position="434"/>
    </location>
</feature>
<accession>A0A8B8JBL8</accession>
<dbReference type="SUPFAM" id="SSF48452">
    <property type="entry name" value="TPR-like"/>
    <property type="match status" value="1"/>
</dbReference>
<protein>
    <submittedName>
        <fullName evidence="4">Pentatricopeptide repeat-containing protein At4g02750-like</fullName>
    </submittedName>
</protein>
<evidence type="ECO:0000256" key="2">
    <source>
        <dbReference type="PROSITE-ProRule" id="PRU00708"/>
    </source>
</evidence>